<keyword evidence="3" id="KW-1185">Reference proteome</keyword>
<name>A0A3B0AXL1_9ACTN</name>
<evidence type="ECO:0000256" key="1">
    <source>
        <dbReference type="SAM" id="MobiDB-lite"/>
    </source>
</evidence>
<dbReference type="EMBL" id="RBAM01000013">
    <property type="protein sequence ID" value="RKN64991.1"/>
    <property type="molecule type" value="Genomic_DNA"/>
</dbReference>
<dbReference type="Proteomes" id="UP000270343">
    <property type="component" value="Unassembled WGS sequence"/>
</dbReference>
<dbReference type="AlphaFoldDB" id="A0A3B0AXL1"/>
<feature type="region of interest" description="Disordered" evidence="1">
    <location>
        <begin position="69"/>
        <end position="97"/>
    </location>
</feature>
<evidence type="ECO:0000313" key="2">
    <source>
        <dbReference type="EMBL" id="RKN64991.1"/>
    </source>
</evidence>
<organism evidence="2 3">
    <name type="scientific">Streptomyces klenkii</name>
    <dbReference type="NCBI Taxonomy" id="1420899"/>
    <lineage>
        <taxon>Bacteria</taxon>
        <taxon>Bacillati</taxon>
        <taxon>Actinomycetota</taxon>
        <taxon>Actinomycetes</taxon>
        <taxon>Kitasatosporales</taxon>
        <taxon>Streptomycetaceae</taxon>
        <taxon>Streptomyces</taxon>
    </lineage>
</organism>
<dbReference type="OrthoDB" id="5198305at2"/>
<gene>
    <name evidence="2" type="ORF">D7231_27280</name>
</gene>
<proteinExistence type="predicted"/>
<sequence>MATDDARAALVADSAAVANPAAVAESAAEAEFDALTGRLGIEVPADLKGGVLAGYRGLRDMTALLRGVETGRTGRTDQHGRTGGEIRTGDDEERPGA</sequence>
<reference evidence="2 3" key="1">
    <citation type="journal article" date="2015" name="Antonie Van Leeuwenhoek">
        <title>Streptomyces klenkii sp. nov., isolated from deep marine sediment.</title>
        <authorList>
            <person name="Veyisoglu A."/>
            <person name="Sahin N."/>
        </authorList>
    </citation>
    <scope>NUCLEOTIDE SEQUENCE [LARGE SCALE GENOMIC DNA]</scope>
    <source>
        <strain evidence="2 3">KCTC 29202</strain>
    </source>
</reference>
<evidence type="ECO:0000313" key="3">
    <source>
        <dbReference type="Proteomes" id="UP000270343"/>
    </source>
</evidence>
<protein>
    <submittedName>
        <fullName evidence="2">Uncharacterized protein</fullName>
    </submittedName>
</protein>
<feature type="compositionally biased region" description="Basic and acidic residues" evidence="1">
    <location>
        <begin position="72"/>
        <end position="97"/>
    </location>
</feature>
<comment type="caution">
    <text evidence="2">The sequence shown here is derived from an EMBL/GenBank/DDBJ whole genome shotgun (WGS) entry which is preliminary data.</text>
</comment>
<accession>A0A3B0AXL1</accession>
<dbReference type="RefSeq" id="WP_120758215.1">
    <property type="nucleotide sequence ID" value="NZ_RBAM01000013.1"/>
</dbReference>